<evidence type="ECO:0000256" key="2">
    <source>
        <dbReference type="ARBA" id="ARBA00006375"/>
    </source>
</evidence>
<evidence type="ECO:0000256" key="7">
    <source>
        <dbReference type="ARBA" id="ARBA00023136"/>
    </source>
</evidence>
<dbReference type="Proteomes" id="UP000288805">
    <property type="component" value="Unassembled WGS sequence"/>
</dbReference>
<dbReference type="InterPro" id="IPR018108">
    <property type="entry name" value="MCP_transmembrane"/>
</dbReference>
<comment type="subcellular location">
    <subcellularLocation>
        <location evidence="1">Membrane</location>
        <topology evidence="1">Multi-pass membrane protein</topology>
    </subcellularLocation>
</comment>
<keyword evidence="6 10" id="KW-1133">Transmembrane helix</keyword>
<organism evidence="11 12">
    <name type="scientific">Vitis vinifera</name>
    <name type="common">Grape</name>
    <dbReference type="NCBI Taxonomy" id="29760"/>
    <lineage>
        <taxon>Eukaryota</taxon>
        <taxon>Viridiplantae</taxon>
        <taxon>Streptophyta</taxon>
        <taxon>Embryophyta</taxon>
        <taxon>Tracheophyta</taxon>
        <taxon>Spermatophyta</taxon>
        <taxon>Magnoliopsida</taxon>
        <taxon>eudicotyledons</taxon>
        <taxon>Gunneridae</taxon>
        <taxon>Pentapetalae</taxon>
        <taxon>rosids</taxon>
        <taxon>Vitales</taxon>
        <taxon>Vitaceae</taxon>
        <taxon>Viteae</taxon>
        <taxon>Vitis</taxon>
    </lineage>
</organism>
<feature type="transmembrane region" description="Helical" evidence="10">
    <location>
        <begin position="58"/>
        <end position="81"/>
    </location>
</feature>
<keyword evidence="7 8" id="KW-0472">Membrane</keyword>
<feature type="repeat" description="Solcar" evidence="8">
    <location>
        <begin position="378"/>
        <end position="460"/>
    </location>
</feature>
<sequence>MLWRKLIVGKFGEEPGGWCSKEGREGHGVGLWKCTKKDGELLKPKQDLRWATEEESNFGMTCGVMIYLWRILFLLYSLFLLQRRHGRMTFRRFRGEEDKMVWKASKNGVFSMRGSCSWSQHPEAWVPMKSPKAAHGGGKIVLKGLYSGLAGNLAGVLPSVCFLHDLQSVFKFKLKADQYFALMINSPPTECYIWSTLSCITTNENLSRESQSGSLCPAGISSVQYDLKQKEMGQCVPNVVSYHGCFQQKEVTQKAPIEIQFEASHQRRSPCWEYLLKKICILGCTGSEFLITFMHCFLSAERGNASIAAPYFASPSPFVFGIIYVPLWPWKGWMWQKWGRASAIFVGVYEPTKQKLLKTIPENLSAFAHLVSLVTKQVSTYFVQTAGAVGGAASSLVRVPTEVVKQRMQTGQFASATDAVQLIVAKEGFKGLYAGYGSFLLRDLPFDALQFCIYEQLRIGYKLAAQRDLNDPENAMIGAFSGN</sequence>
<gene>
    <name evidence="11" type="primary">SAMC2_0</name>
    <name evidence="11" type="ORF">CK203_081659</name>
</gene>
<comment type="caution">
    <text evidence="11">The sequence shown here is derived from an EMBL/GenBank/DDBJ whole genome shotgun (WGS) entry which is preliminary data.</text>
</comment>
<dbReference type="Gene3D" id="1.50.40.10">
    <property type="entry name" value="Mitochondrial carrier domain"/>
    <property type="match status" value="1"/>
</dbReference>
<reference evidence="11 12" key="1">
    <citation type="journal article" date="2018" name="PLoS Genet.">
        <title>Population sequencing reveals clonal diversity and ancestral inbreeding in the grapevine cultivar Chardonnay.</title>
        <authorList>
            <person name="Roach M.J."/>
            <person name="Johnson D.L."/>
            <person name="Bohlmann J."/>
            <person name="van Vuuren H.J."/>
            <person name="Jones S.J."/>
            <person name="Pretorius I.S."/>
            <person name="Schmidt S.A."/>
            <person name="Borneman A.R."/>
        </authorList>
    </citation>
    <scope>NUCLEOTIDE SEQUENCE [LARGE SCALE GENOMIC DNA]</scope>
    <source>
        <strain evidence="12">cv. Chardonnay</strain>
        <tissue evidence="11">Leaf</tissue>
    </source>
</reference>
<keyword evidence="5" id="KW-0677">Repeat</keyword>
<dbReference type="PROSITE" id="PS50920">
    <property type="entry name" value="SOLCAR"/>
    <property type="match status" value="1"/>
</dbReference>
<dbReference type="PANTHER" id="PTHR45667">
    <property type="entry name" value="S-ADENOSYLMETHIONINE MITOCHONDRIAL CARRIER PROTEIN"/>
    <property type="match status" value="1"/>
</dbReference>
<evidence type="ECO:0000256" key="4">
    <source>
        <dbReference type="ARBA" id="ARBA00022692"/>
    </source>
</evidence>
<dbReference type="EMBL" id="QGNW01001539">
    <property type="protein sequence ID" value="RVW37402.1"/>
    <property type="molecule type" value="Genomic_DNA"/>
</dbReference>
<evidence type="ECO:0000313" key="12">
    <source>
        <dbReference type="Proteomes" id="UP000288805"/>
    </source>
</evidence>
<evidence type="ECO:0000256" key="5">
    <source>
        <dbReference type="ARBA" id="ARBA00022737"/>
    </source>
</evidence>
<dbReference type="AlphaFoldDB" id="A0A438DPM5"/>
<dbReference type="SUPFAM" id="SSF103506">
    <property type="entry name" value="Mitochondrial carrier"/>
    <property type="match status" value="1"/>
</dbReference>
<dbReference type="Pfam" id="PF00153">
    <property type="entry name" value="Mito_carr"/>
    <property type="match status" value="1"/>
</dbReference>
<evidence type="ECO:0000256" key="1">
    <source>
        <dbReference type="ARBA" id="ARBA00004141"/>
    </source>
</evidence>
<accession>A0A438DPM5</accession>
<dbReference type="GO" id="GO:0016020">
    <property type="term" value="C:membrane"/>
    <property type="evidence" value="ECO:0007669"/>
    <property type="project" value="UniProtKB-SubCell"/>
</dbReference>
<evidence type="ECO:0000313" key="11">
    <source>
        <dbReference type="EMBL" id="RVW37402.1"/>
    </source>
</evidence>
<protein>
    <submittedName>
        <fullName evidence="11">Putative S-adenosylmethionine carrier 2, chloroplastic</fullName>
    </submittedName>
</protein>
<keyword evidence="3 9" id="KW-0813">Transport</keyword>
<evidence type="ECO:0000256" key="3">
    <source>
        <dbReference type="ARBA" id="ARBA00022448"/>
    </source>
</evidence>
<proteinExistence type="inferred from homology"/>
<comment type="similarity">
    <text evidence="2 9">Belongs to the mitochondrial carrier (TC 2.A.29) family.</text>
</comment>
<dbReference type="InterPro" id="IPR023395">
    <property type="entry name" value="MCP_dom_sf"/>
</dbReference>
<evidence type="ECO:0000256" key="6">
    <source>
        <dbReference type="ARBA" id="ARBA00022989"/>
    </source>
</evidence>
<name>A0A438DPM5_VITVI</name>
<evidence type="ECO:0000256" key="10">
    <source>
        <dbReference type="SAM" id="Phobius"/>
    </source>
</evidence>
<keyword evidence="4 8" id="KW-0812">Transmembrane</keyword>
<evidence type="ECO:0000256" key="8">
    <source>
        <dbReference type="PROSITE-ProRule" id="PRU00282"/>
    </source>
</evidence>
<evidence type="ECO:0000256" key="9">
    <source>
        <dbReference type="RuleBase" id="RU000488"/>
    </source>
</evidence>